<organism evidence="2 3">
    <name type="scientific">Pseudomicrostroma glucosiphilum</name>
    <dbReference type="NCBI Taxonomy" id="1684307"/>
    <lineage>
        <taxon>Eukaryota</taxon>
        <taxon>Fungi</taxon>
        <taxon>Dikarya</taxon>
        <taxon>Basidiomycota</taxon>
        <taxon>Ustilaginomycotina</taxon>
        <taxon>Exobasidiomycetes</taxon>
        <taxon>Microstromatales</taxon>
        <taxon>Microstromatales incertae sedis</taxon>
        <taxon>Pseudomicrostroma</taxon>
    </lineage>
</organism>
<dbReference type="Proteomes" id="UP000245942">
    <property type="component" value="Unassembled WGS sequence"/>
</dbReference>
<dbReference type="Gene3D" id="3.40.30.10">
    <property type="entry name" value="Glutaredoxin"/>
    <property type="match status" value="2"/>
</dbReference>
<dbReference type="GeneID" id="37011708"/>
<keyword evidence="3" id="KW-1185">Reference proteome</keyword>
<dbReference type="InterPro" id="IPR017937">
    <property type="entry name" value="Thioredoxin_CS"/>
</dbReference>
<dbReference type="PANTHER" id="PTHR45815">
    <property type="entry name" value="PROTEIN DISULFIDE-ISOMERASE A6"/>
    <property type="match status" value="1"/>
</dbReference>
<evidence type="ECO:0000259" key="1">
    <source>
        <dbReference type="PROSITE" id="PS51352"/>
    </source>
</evidence>
<dbReference type="RefSeq" id="XP_025348443.1">
    <property type="nucleotide sequence ID" value="XM_025489974.1"/>
</dbReference>
<dbReference type="AlphaFoldDB" id="A0A316UA47"/>
<accession>A0A316UA47</accession>
<dbReference type="OrthoDB" id="427280at2759"/>
<gene>
    <name evidence="2" type="ORF">BCV69DRAFT_239181</name>
</gene>
<feature type="non-terminal residue" evidence="2">
    <location>
        <position position="176"/>
    </location>
</feature>
<protein>
    <submittedName>
        <fullName evidence="2">Thioredoxin-domain-containing protein</fullName>
    </submittedName>
</protein>
<dbReference type="GO" id="GO:0034976">
    <property type="term" value="P:response to endoplasmic reticulum stress"/>
    <property type="evidence" value="ECO:0007669"/>
    <property type="project" value="TreeGrafter"/>
</dbReference>
<dbReference type="SUPFAM" id="SSF52833">
    <property type="entry name" value="Thioredoxin-like"/>
    <property type="match status" value="1"/>
</dbReference>
<reference evidence="2 3" key="1">
    <citation type="journal article" date="2018" name="Mol. Biol. Evol.">
        <title>Broad Genomic Sampling Reveals a Smut Pathogenic Ancestry of the Fungal Clade Ustilaginomycotina.</title>
        <authorList>
            <person name="Kijpornyongpan T."/>
            <person name="Mondo S.J."/>
            <person name="Barry K."/>
            <person name="Sandor L."/>
            <person name="Lee J."/>
            <person name="Lipzen A."/>
            <person name="Pangilinan J."/>
            <person name="LaButti K."/>
            <person name="Hainaut M."/>
            <person name="Henrissat B."/>
            <person name="Grigoriev I.V."/>
            <person name="Spatafora J.W."/>
            <person name="Aime M.C."/>
        </authorList>
    </citation>
    <scope>NUCLEOTIDE SEQUENCE [LARGE SCALE GENOMIC DNA]</scope>
    <source>
        <strain evidence="2 3">MCA 4718</strain>
    </source>
</reference>
<dbReference type="PRINTS" id="PR00421">
    <property type="entry name" value="THIOREDOXIN"/>
</dbReference>
<proteinExistence type="predicted"/>
<dbReference type="PANTHER" id="PTHR45815:SF3">
    <property type="entry name" value="PROTEIN DISULFIDE-ISOMERASE A6"/>
    <property type="match status" value="1"/>
</dbReference>
<dbReference type="PROSITE" id="PS00194">
    <property type="entry name" value="THIOREDOXIN_1"/>
    <property type="match status" value="1"/>
</dbReference>
<dbReference type="InterPro" id="IPR013766">
    <property type="entry name" value="Thioredoxin_domain"/>
</dbReference>
<dbReference type="STRING" id="1684307.A0A316UA47"/>
<feature type="non-terminal residue" evidence="2">
    <location>
        <position position="1"/>
    </location>
</feature>
<evidence type="ECO:0000313" key="2">
    <source>
        <dbReference type="EMBL" id="PWN21283.1"/>
    </source>
</evidence>
<dbReference type="GO" id="GO:0015035">
    <property type="term" value="F:protein-disulfide reductase activity"/>
    <property type="evidence" value="ECO:0007669"/>
    <property type="project" value="TreeGrafter"/>
</dbReference>
<dbReference type="PROSITE" id="PS51352">
    <property type="entry name" value="THIOREDOXIN_2"/>
    <property type="match status" value="1"/>
</dbReference>
<dbReference type="Pfam" id="PF00085">
    <property type="entry name" value="Thioredoxin"/>
    <property type="match status" value="1"/>
</dbReference>
<dbReference type="InterPro" id="IPR036249">
    <property type="entry name" value="Thioredoxin-like_sf"/>
</dbReference>
<evidence type="ECO:0000313" key="3">
    <source>
        <dbReference type="Proteomes" id="UP000245942"/>
    </source>
</evidence>
<feature type="domain" description="Thioredoxin" evidence="1">
    <location>
        <begin position="1"/>
        <end position="119"/>
    </location>
</feature>
<dbReference type="EMBL" id="KZ819325">
    <property type="protein sequence ID" value="PWN21283.1"/>
    <property type="molecule type" value="Genomic_DNA"/>
</dbReference>
<name>A0A316UA47_9BASI</name>
<dbReference type="GO" id="GO:0005788">
    <property type="term" value="C:endoplasmic reticulum lumen"/>
    <property type="evidence" value="ECO:0007669"/>
    <property type="project" value="TreeGrafter"/>
</dbReference>
<sequence length="176" mass="19285">AALFPPNSGVLSLDYRSFPSKILQVEKPAIVAFTAPWCGHCQRLTPEFTKAAKNLEGIVHFANVDCDEDKNKQMCSQYEVKGFPTILVFPATKRRIPKTYQGERVAKALVEYAVSTLPHSVKKLKAEELPAWVQGIGPITADGTPDTKGINGRGKVLLLSNKPTSSPLYKSLALDF</sequence>